<keyword evidence="3" id="KW-1185">Reference proteome</keyword>
<accession>A0A2N7X5Y8</accession>
<feature type="transmembrane region" description="Helical" evidence="1">
    <location>
        <begin position="98"/>
        <end position="118"/>
    </location>
</feature>
<evidence type="ECO:0000313" key="2">
    <source>
        <dbReference type="EMBL" id="PMS37037.1"/>
    </source>
</evidence>
<reference evidence="2 3" key="1">
    <citation type="submission" date="2018-01" db="EMBL/GenBank/DDBJ databases">
        <title>Whole genome analyses suggest that Burkholderia sensu lato contains two further novel genera in the rhizoxinica-symbiotica group Mycetohabitans gen. nov., and Trinickia gen. nov.: implications for the evolution of diazotrophy and nodulation in the Burkholderiaceae.</title>
        <authorList>
            <person name="Estrada-de los Santos P."/>
            <person name="Palmer M."/>
            <person name="Chavez-Ramirez B."/>
            <person name="Beukes C."/>
            <person name="Steenkamp E.T."/>
            <person name="Hirsch A.M."/>
            <person name="Manyaka P."/>
            <person name="Maluk M."/>
            <person name="Lafos M."/>
            <person name="Crook M."/>
            <person name="Gross E."/>
            <person name="Simon M.F."/>
            <person name="Bueno dos Reis Junior F."/>
            <person name="Poole P.S."/>
            <person name="Venter S.N."/>
            <person name="James E.K."/>
        </authorList>
    </citation>
    <scope>NUCLEOTIDE SEQUENCE [LARGE SCALE GENOMIC DNA]</scope>
    <source>
        <strain evidence="2 3">JPY 581</strain>
    </source>
</reference>
<proteinExistence type="predicted"/>
<evidence type="ECO:0000313" key="3">
    <source>
        <dbReference type="Proteomes" id="UP000235777"/>
    </source>
</evidence>
<protein>
    <recommendedName>
        <fullName evidence="4">O-antigen ligase domain-containing protein</fullName>
    </recommendedName>
</protein>
<feature type="transmembrane region" description="Helical" evidence="1">
    <location>
        <begin position="374"/>
        <end position="403"/>
    </location>
</feature>
<sequence length="436" mass="47298">MKKRISTRIPPLEDVISLGLVLDLFLMRPAALGENFSSIAMVVAVVLAGAYLIVSRKKQRFTSPQLRIEMLMLGAFMAAYWLYVGPLTVLNNRSNLEFALKDIITTIVVVVPYSMILMDTRANGVFFRQLCTVVSLLGLSSLVTVILTSVLGSRDPLFLYTLNIKGYTDQTIDPTAATGAIYFPLSMLYTDFVSGTTSLDRFCGFFREAGIYQAFACFFLAYEAFTRRSWLVLLGLASGIILAFSSLGVVLFVLTIGLIYLFGSPRFRLGRMVVAAIMIGLSYPAAVYTPYIGLTDKLQTHGTSVTDRANAMSRGVQAVSDNPVGAGLFSSSGEDDGICLLSSIGMTGVFGFLCQFLILSGWRPGSRGSWRKVAACIPILVTALVSEPITGAPIVYILVMAYIPGVYRELANRRQTTSIPTSAAWPQADLGSGTAR</sequence>
<evidence type="ECO:0000256" key="1">
    <source>
        <dbReference type="SAM" id="Phobius"/>
    </source>
</evidence>
<feature type="transmembrane region" description="Helical" evidence="1">
    <location>
        <begin position="205"/>
        <end position="225"/>
    </location>
</feature>
<organism evidence="2 3">
    <name type="scientific">Trinickia symbiotica</name>
    <dbReference type="NCBI Taxonomy" id="863227"/>
    <lineage>
        <taxon>Bacteria</taxon>
        <taxon>Pseudomonadati</taxon>
        <taxon>Pseudomonadota</taxon>
        <taxon>Betaproteobacteria</taxon>
        <taxon>Burkholderiales</taxon>
        <taxon>Burkholderiaceae</taxon>
        <taxon>Trinickia</taxon>
    </lineage>
</organism>
<comment type="caution">
    <text evidence="2">The sequence shown here is derived from an EMBL/GenBank/DDBJ whole genome shotgun (WGS) entry which is preliminary data.</text>
</comment>
<name>A0A2N7X5Y8_9BURK</name>
<keyword evidence="1" id="KW-0812">Transmembrane</keyword>
<feature type="transmembrane region" description="Helical" evidence="1">
    <location>
        <begin position="36"/>
        <end position="54"/>
    </location>
</feature>
<feature type="transmembrane region" description="Helical" evidence="1">
    <location>
        <begin position="340"/>
        <end position="362"/>
    </location>
</feature>
<gene>
    <name evidence="2" type="ORF">C0Z20_09970</name>
</gene>
<keyword evidence="1" id="KW-0472">Membrane</keyword>
<feature type="transmembrane region" description="Helical" evidence="1">
    <location>
        <begin position="66"/>
        <end position="83"/>
    </location>
</feature>
<feature type="transmembrane region" description="Helical" evidence="1">
    <location>
        <begin position="231"/>
        <end position="261"/>
    </location>
</feature>
<dbReference type="OrthoDB" id="2594395at2"/>
<feature type="transmembrane region" description="Helical" evidence="1">
    <location>
        <begin position="172"/>
        <end position="193"/>
    </location>
</feature>
<dbReference type="RefSeq" id="WP_018443318.1">
    <property type="nucleotide sequence ID" value="NZ_KB890206.1"/>
</dbReference>
<evidence type="ECO:0008006" key="4">
    <source>
        <dbReference type="Google" id="ProtNLM"/>
    </source>
</evidence>
<dbReference type="AlphaFoldDB" id="A0A2N7X5Y8"/>
<feature type="transmembrane region" description="Helical" evidence="1">
    <location>
        <begin position="273"/>
        <end position="294"/>
    </location>
</feature>
<dbReference type="EMBL" id="PNYC01000005">
    <property type="protein sequence ID" value="PMS37037.1"/>
    <property type="molecule type" value="Genomic_DNA"/>
</dbReference>
<keyword evidence="1" id="KW-1133">Transmembrane helix</keyword>
<feature type="transmembrane region" description="Helical" evidence="1">
    <location>
        <begin position="130"/>
        <end position="152"/>
    </location>
</feature>
<dbReference type="Proteomes" id="UP000235777">
    <property type="component" value="Unassembled WGS sequence"/>
</dbReference>